<dbReference type="InterPro" id="IPR055299">
    <property type="entry name" value="TIMMDC1"/>
</dbReference>
<keyword evidence="5 9" id="KW-0472">Membrane</keyword>
<proteinExistence type="inferred from homology"/>
<keyword evidence="11" id="KW-1185">Reference proteome</keyword>
<dbReference type="Proteomes" id="UP000215902">
    <property type="component" value="Unassembled WGS sequence"/>
</dbReference>
<keyword evidence="4 9" id="KW-1133">Transmembrane helix</keyword>
<feature type="region of interest" description="Disordered" evidence="8">
    <location>
        <begin position="31"/>
        <end position="50"/>
    </location>
</feature>
<evidence type="ECO:0000256" key="8">
    <source>
        <dbReference type="SAM" id="MobiDB-lite"/>
    </source>
</evidence>
<dbReference type="GO" id="GO:0032981">
    <property type="term" value="P:mitochondrial respiratory chain complex I assembly"/>
    <property type="evidence" value="ECO:0007669"/>
    <property type="project" value="InterPro"/>
</dbReference>
<dbReference type="GO" id="GO:0005739">
    <property type="term" value="C:mitochondrion"/>
    <property type="evidence" value="ECO:0007669"/>
    <property type="project" value="TreeGrafter"/>
</dbReference>
<protein>
    <recommendedName>
        <fullName evidence="6">Complex I assembly factor TIMMDC1, mitochondrial</fullName>
    </recommendedName>
    <alternativeName>
        <fullName evidence="7">Translocase of inner mitochondrial membrane domain-containing protein 1</fullName>
    </alternativeName>
</protein>
<evidence type="ECO:0000256" key="5">
    <source>
        <dbReference type="ARBA" id="ARBA00023136"/>
    </source>
</evidence>
<evidence type="ECO:0000256" key="7">
    <source>
        <dbReference type="ARBA" id="ARBA00041344"/>
    </source>
</evidence>
<comment type="similarity">
    <text evidence="2">Belongs to the Tim17/Tim22/Tim23 family.</text>
</comment>
<sequence length="298" mass="32626">TNFVTFHIELPMSLSDLVRLRGFRAAASPIHCRASSPPPPPHSLPPAPVDDLDESLLADDLGAMELELRHRDAYLRSLGSPSAETVARSTLVTDSQVDQIMASEGPLDRLKDLYALNEDNEPSYELASVMLVSMATFTYLNVRYTVQERRLAGVSFEERNKLTVFASKQQASRRKMDYITMRALRLGLKRSASSLIFAPLFLGGAQCISAVRGRSSPLDFLPSGIAAGACVRGAHGLQPMLGGAVLGGFLGAVVGTVVYGIQMYCGLTYEEMRRYRLTERSERDARLMAKLNAAREQA</sequence>
<dbReference type="OrthoDB" id="5826189at2759"/>
<keyword evidence="3 9" id="KW-0812">Transmembrane</keyword>
<feature type="transmembrane region" description="Helical" evidence="9">
    <location>
        <begin position="244"/>
        <end position="267"/>
    </location>
</feature>
<dbReference type="AlphaFoldDB" id="A0A267DLU1"/>
<reference evidence="10 11" key="1">
    <citation type="submission" date="2017-06" db="EMBL/GenBank/DDBJ databases">
        <title>A platform for efficient transgenesis in Macrostomum lignano, a flatworm model organism for stem cell research.</title>
        <authorList>
            <person name="Berezikov E."/>
        </authorList>
    </citation>
    <scope>NUCLEOTIDE SEQUENCE [LARGE SCALE GENOMIC DNA]</scope>
    <source>
        <strain evidence="10">DV1</strain>
        <tissue evidence="10">Whole organism</tissue>
    </source>
</reference>
<comment type="subcellular location">
    <subcellularLocation>
        <location evidence="1">Membrane</location>
        <topology evidence="1">Multi-pass membrane protein</topology>
    </subcellularLocation>
</comment>
<gene>
    <name evidence="10" type="ORF">BOX15_Mlig019275g1</name>
</gene>
<feature type="non-terminal residue" evidence="10">
    <location>
        <position position="1"/>
    </location>
</feature>
<accession>A0A267DLU1</accession>
<dbReference type="EMBL" id="NIVC01003824">
    <property type="protein sequence ID" value="PAA49634.1"/>
    <property type="molecule type" value="Genomic_DNA"/>
</dbReference>
<dbReference type="PANTHER" id="PTHR13002:SF1">
    <property type="entry name" value="COMPLEX I ASSEMBLY FACTOR TIMMDC1, MITOCHONDRIAL"/>
    <property type="match status" value="1"/>
</dbReference>
<name>A0A267DLU1_9PLAT</name>
<evidence type="ECO:0000313" key="11">
    <source>
        <dbReference type="Proteomes" id="UP000215902"/>
    </source>
</evidence>
<evidence type="ECO:0000256" key="4">
    <source>
        <dbReference type="ARBA" id="ARBA00022989"/>
    </source>
</evidence>
<dbReference type="GO" id="GO:0016020">
    <property type="term" value="C:membrane"/>
    <property type="evidence" value="ECO:0007669"/>
    <property type="project" value="UniProtKB-SubCell"/>
</dbReference>
<evidence type="ECO:0000256" key="9">
    <source>
        <dbReference type="SAM" id="Phobius"/>
    </source>
</evidence>
<dbReference type="STRING" id="282301.A0A267DLU1"/>
<feature type="compositionally biased region" description="Pro residues" evidence="8">
    <location>
        <begin position="36"/>
        <end position="48"/>
    </location>
</feature>
<evidence type="ECO:0000256" key="6">
    <source>
        <dbReference type="ARBA" id="ARBA00040778"/>
    </source>
</evidence>
<evidence type="ECO:0000256" key="1">
    <source>
        <dbReference type="ARBA" id="ARBA00004141"/>
    </source>
</evidence>
<comment type="caution">
    <text evidence="10">The sequence shown here is derived from an EMBL/GenBank/DDBJ whole genome shotgun (WGS) entry which is preliminary data.</text>
</comment>
<organism evidence="10 11">
    <name type="scientific">Macrostomum lignano</name>
    <dbReference type="NCBI Taxonomy" id="282301"/>
    <lineage>
        <taxon>Eukaryota</taxon>
        <taxon>Metazoa</taxon>
        <taxon>Spiralia</taxon>
        <taxon>Lophotrochozoa</taxon>
        <taxon>Platyhelminthes</taxon>
        <taxon>Rhabditophora</taxon>
        <taxon>Macrostomorpha</taxon>
        <taxon>Macrostomida</taxon>
        <taxon>Macrostomidae</taxon>
        <taxon>Macrostomum</taxon>
    </lineage>
</organism>
<dbReference type="PANTHER" id="PTHR13002">
    <property type="entry name" value="C3ORF1 PROTEIN-RELATED"/>
    <property type="match status" value="1"/>
</dbReference>
<evidence type="ECO:0000256" key="2">
    <source>
        <dbReference type="ARBA" id="ARBA00008444"/>
    </source>
</evidence>
<evidence type="ECO:0000313" key="10">
    <source>
        <dbReference type="EMBL" id="PAA49634.1"/>
    </source>
</evidence>
<evidence type="ECO:0000256" key="3">
    <source>
        <dbReference type="ARBA" id="ARBA00022692"/>
    </source>
</evidence>